<dbReference type="Proteomes" id="UP000518091">
    <property type="component" value="Unassembled WGS sequence"/>
</dbReference>
<gene>
    <name evidence="2" type="ORF">H1D44_20485</name>
</gene>
<dbReference type="PANTHER" id="PTHR43433:SF5">
    <property type="entry name" value="AB HYDROLASE-1 DOMAIN-CONTAINING PROTEIN"/>
    <property type="match status" value="1"/>
</dbReference>
<evidence type="ECO:0000259" key="1">
    <source>
        <dbReference type="Pfam" id="PF00561"/>
    </source>
</evidence>
<dbReference type="InterPro" id="IPR000073">
    <property type="entry name" value="AB_hydrolase_1"/>
</dbReference>
<accession>A0A7W0AFC6</accession>
<sequence length="200" mass="21735">MSTLCIEAWGSGTPVLLIHGSLATGQEEWEAQQPLAEEGYRLLALDRRGYGQSPAAKGEDFLQDADDVVELKGDGVHLVGHSYGGMAAMFAAARRPEATLSLALFEPPAFSLAQHDRAARALVSRIQEMWDLDLSDGEWGKRFLRAVGTEPEALPPELLEQIVPLVPLLRHGRTLFWSSQSGHIFKPQLPIQSPSASGSP</sequence>
<proteinExistence type="predicted"/>
<dbReference type="RefSeq" id="WP_181517118.1">
    <property type="nucleotide sequence ID" value="NZ_JACEFT010000062.1"/>
</dbReference>
<dbReference type="GO" id="GO:0016787">
    <property type="term" value="F:hydrolase activity"/>
    <property type="evidence" value="ECO:0007669"/>
    <property type="project" value="UniProtKB-KW"/>
</dbReference>
<dbReference type="Gene3D" id="3.40.50.1820">
    <property type="entry name" value="alpha/beta hydrolase"/>
    <property type="match status" value="1"/>
</dbReference>
<dbReference type="PANTHER" id="PTHR43433">
    <property type="entry name" value="HYDROLASE, ALPHA/BETA FOLD FAMILY PROTEIN"/>
    <property type="match status" value="1"/>
</dbReference>
<dbReference type="SUPFAM" id="SSF53474">
    <property type="entry name" value="alpha/beta-Hydrolases"/>
    <property type="match status" value="1"/>
</dbReference>
<dbReference type="AlphaFoldDB" id="A0A7W0AFC6"/>
<name>A0A7W0AFC6_9GAMM</name>
<comment type="caution">
    <text evidence="2">The sequence shown here is derived from an EMBL/GenBank/DDBJ whole genome shotgun (WGS) entry which is preliminary data.</text>
</comment>
<evidence type="ECO:0000313" key="2">
    <source>
        <dbReference type="EMBL" id="MBA2781251.1"/>
    </source>
</evidence>
<protein>
    <submittedName>
        <fullName evidence="2">Alpha/beta fold hydrolase</fullName>
    </submittedName>
</protein>
<dbReference type="EMBL" id="JACEFT010000062">
    <property type="protein sequence ID" value="MBA2781251.1"/>
    <property type="molecule type" value="Genomic_DNA"/>
</dbReference>
<evidence type="ECO:0000313" key="3">
    <source>
        <dbReference type="Proteomes" id="UP000518091"/>
    </source>
</evidence>
<reference evidence="2 3" key="1">
    <citation type="submission" date="2020-07" db="EMBL/GenBank/DDBJ databases">
        <title>Identification of Halomonas strains.</title>
        <authorList>
            <person name="Xiao Z."/>
            <person name="Shen J."/>
        </authorList>
    </citation>
    <scope>NUCLEOTIDE SEQUENCE [LARGE SCALE GENOMIC DNA]</scope>
    <source>
        <strain evidence="2 3">DSM 17331</strain>
    </source>
</reference>
<dbReference type="InterPro" id="IPR029058">
    <property type="entry name" value="AB_hydrolase_fold"/>
</dbReference>
<dbReference type="InterPro" id="IPR050471">
    <property type="entry name" value="AB_hydrolase"/>
</dbReference>
<feature type="domain" description="AB hydrolase-1" evidence="1">
    <location>
        <begin position="14"/>
        <end position="131"/>
    </location>
</feature>
<organism evidence="2 3">
    <name type="scientific">Billgrantia kenyensis</name>
    <dbReference type="NCBI Taxonomy" id="321266"/>
    <lineage>
        <taxon>Bacteria</taxon>
        <taxon>Pseudomonadati</taxon>
        <taxon>Pseudomonadota</taxon>
        <taxon>Gammaproteobacteria</taxon>
        <taxon>Oceanospirillales</taxon>
        <taxon>Halomonadaceae</taxon>
        <taxon>Billgrantia</taxon>
    </lineage>
</organism>
<feature type="non-terminal residue" evidence="2">
    <location>
        <position position="200"/>
    </location>
</feature>
<keyword evidence="2" id="KW-0378">Hydrolase</keyword>
<dbReference type="Pfam" id="PF00561">
    <property type="entry name" value="Abhydrolase_1"/>
    <property type="match status" value="1"/>
</dbReference>